<evidence type="ECO:0000259" key="12">
    <source>
        <dbReference type="PROSITE" id="PS50164"/>
    </source>
</evidence>
<dbReference type="Proteomes" id="UP000308382">
    <property type="component" value="Unassembled WGS sequence"/>
</dbReference>
<evidence type="ECO:0000256" key="3">
    <source>
        <dbReference type="ARBA" id="ARBA00022801"/>
    </source>
</evidence>
<dbReference type="GO" id="GO:0003676">
    <property type="term" value="F:nucleic acid binding"/>
    <property type="evidence" value="ECO:0007669"/>
    <property type="project" value="InterPro"/>
</dbReference>
<keyword evidence="4" id="KW-0267">Excision nuclease</keyword>
<dbReference type="PANTHER" id="PTHR30562:SF10">
    <property type="entry name" value="EXCINUCLEASE CHO"/>
    <property type="match status" value="1"/>
</dbReference>
<dbReference type="PROSITE" id="PS50164">
    <property type="entry name" value="GIY_YIG"/>
    <property type="match status" value="1"/>
</dbReference>
<dbReference type="GO" id="GO:0004527">
    <property type="term" value="F:exonuclease activity"/>
    <property type="evidence" value="ECO:0007669"/>
    <property type="project" value="UniProtKB-ARBA"/>
</dbReference>
<keyword evidence="6" id="KW-0742">SOS response</keyword>
<dbReference type="Gene3D" id="3.30.420.10">
    <property type="entry name" value="Ribonuclease H-like superfamily/Ribonuclease H"/>
    <property type="match status" value="1"/>
</dbReference>
<dbReference type="InterPro" id="IPR013520">
    <property type="entry name" value="Ribonucl_H"/>
</dbReference>
<dbReference type="InterPro" id="IPR012337">
    <property type="entry name" value="RNaseH-like_sf"/>
</dbReference>
<dbReference type="InterPro" id="IPR000305">
    <property type="entry name" value="GIY-YIG_endonuc"/>
</dbReference>
<dbReference type="SUPFAM" id="SSF53098">
    <property type="entry name" value="Ribonuclease H-like"/>
    <property type="match status" value="1"/>
</dbReference>
<evidence type="ECO:0000256" key="4">
    <source>
        <dbReference type="ARBA" id="ARBA00022881"/>
    </source>
</evidence>
<dbReference type="OrthoDB" id="9803913at2"/>
<dbReference type="Pfam" id="PF00929">
    <property type="entry name" value="RNase_T"/>
    <property type="match status" value="1"/>
</dbReference>
<evidence type="ECO:0000256" key="10">
    <source>
        <dbReference type="ARBA" id="ARBA00042138"/>
    </source>
</evidence>
<dbReference type="GO" id="GO:0009432">
    <property type="term" value="P:SOS response"/>
    <property type="evidence" value="ECO:0007669"/>
    <property type="project" value="UniProtKB-KW"/>
</dbReference>
<comment type="subunit">
    <text evidence="8">DNA polymerase III contains a core (composed of alpha, epsilon and theta chains) that associates with a tau subunit. This core dimerizes to form the POLIII' complex. PolIII' associates with the gamma complex (composed of gamma, delta, delta', psi and chi chains) and with the beta chain to form the complete DNA polymerase III complex.</text>
</comment>
<dbReference type="FunFam" id="3.30.420.10:FF:000045">
    <property type="entry name" value="3'-5' exonuclease DinG"/>
    <property type="match status" value="1"/>
</dbReference>
<evidence type="ECO:0000313" key="13">
    <source>
        <dbReference type="EMBL" id="TLF45544.1"/>
    </source>
</evidence>
<evidence type="ECO:0000256" key="1">
    <source>
        <dbReference type="ARBA" id="ARBA00022763"/>
    </source>
</evidence>
<dbReference type="CDD" id="cd10434">
    <property type="entry name" value="GIY-YIG_UvrC_Cho"/>
    <property type="match status" value="1"/>
</dbReference>
<dbReference type="SMART" id="SM00465">
    <property type="entry name" value="GIYc"/>
    <property type="match status" value="1"/>
</dbReference>
<reference evidence="13 14" key="1">
    <citation type="journal article" date="2017" name="Int. J. Syst. Evol. Microbiol.">
        <title>Maripseudobacter aurantiacus gen. nov., sp. nov., a novel member of the family Flavobacteriaceae isolated from a sedimentation basin.</title>
        <authorList>
            <person name="Chen C."/>
            <person name="Su Y."/>
            <person name="Tao T."/>
            <person name="Fu G."/>
            <person name="Zhang C."/>
            <person name="Sun C."/>
            <person name="Zhang X."/>
            <person name="Wu M."/>
        </authorList>
    </citation>
    <scope>NUCLEOTIDE SEQUENCE [LARGE SCALE GENOMIC DNA]</scope>
    <source>
        <strain evidence="14">CDA4</strain>
    </source>
</reference>
<evidence type="ECO:0000256" key="8">
    <source>
        <dbReference type="ARBA" id="ARBA00026073"/>
    </source>
</evidence>
<dbReference type="CDD" id="cd06127">
    <property type="entry name" value="DEDDh"/>
    <property type="match status" value="1"/>
</dbReference>
<evidence type="ECO:0000256" key="2">
    <source>
        <dbReference type="ARBA" id="ARBA00022769"/>
    </source>
</evidence>
<keyword evidence="14" id="KW-1185">Reference proteome</keyword>
<evidence type="ECO:0000313" key="14">
    <source>
        <dbReference type="Proteomes" id="UP000308382"/>
    </source>
</evidence>
<accession>A0A5R8M7J8</accession>
<dbReference type="InterPro" id="IPR035901">
    <property type="entry name" value="GIY-YIG_endonuc_sf"/>
</dbReference>
<gene>
    <name evidence="13" type="ORF">FEK29_05330</name>
</gene>
<dbReference type="GO" id="GO:0009380">
    <property type="term" value="C:excinuclease repair complex"/>
    <property type="evidence" value="ECO:0007669"/>
    <property type="project" value="TreeGrafter"/>
</dbReference>
<dbReference type="AlphaFoldDB" id="A0A5R8M7J8"/>
<dbReference type="GO" id="GO:0006289">
    <property type="term" value="P:nucleotide-excision repair"/>
    <property type="evidence" value="ECO:0007669"/>
    <property type="project" value="InterPro"/>
</dbReference>
<evidence type="ECO:0000256" key="6">
    <source>
        <dbReference type="ARBA" id="ARBA00023236"/>
    </source>
</evidence>
<dbReference type="InterPro" id="IPR036397">
    <property type="entry name" value="RNaseH_sf"/>
</dbReference>
<name>A0A5R8M7J8_9FLAO</name>
<dbReference type="PANTHER" id="PTHR30562">
    <property type="entry name" value="UVRC/OXIDOREDUCTASE"/>
    <property type="match status" value="1"/>
</dbReference>
<evidence type="ECO:0000256" key="9">
    <source>
        <dbReference type="ARBA" id="ARBA00040756"/>
    </source>
</evidence>
<feature type="domain" description="GIY-YIG" evidence="12">
    <location>
        <begin position="198"/>
        <end position="274"/>
    </location>
</feature>
<evidence type="ECO:0000256" key="11">
    <source>
        <dbReference type="ARBA" id="ARBA00042732"/>
    </source>
</evidence>
<protein>
    <recommendedName>
        <fullName evidence="9">Excinuclease cho</fullName>
    </recommendedName>
    <alternativeName>
        <fullName evidence="11">Endonuclease cho</fullName>
    </alternativeName>
    <alternativeName>
        <fullName evidence="10">UvrC homolog protein</fullName>
    </alternativeName>
</protein>
<dbReference type="SMART" id="SM00479">
    <property type="entry name" value="EXOIII"/>
    <property type="match status" value="1"/>
</dbReference>
<sequence>MLYCIVDIETTGNGIKGNRITEISIFKYDGHAVVDEFTSLVNPECEIPFFITGLTGIDNDMVRNAPKLAEIAPKILEITSNAIFVAHSVNFDYNVIKNELQLLGIEFSRRKLCTVRLSRKLLPGYHSYSLGKLCSAVGIPLSNRHRARGDAHATMLLFHKLLRTHDAEKVFKSFLNAKSQEATLPPSLPKSEFEKLPTTPGIYYFKDGKGHIIYVGKAINIKKRVLGHFYDKSTKEIALCNETAYLDFEETGNELIALLLESAEIKKHYPKFNRAQKRKIQQYALFSYEDRNGILHLAYNKINMAPNPLLVLYSISECRTFLEALCESFGLCPKYCHLQDNVDTCSHFRIKNCIGICSDIDHLEVYNQRVRKAIASLGETKSDFAIRLKGRNPEENGFVLVQENLYTGYGFIPKDTPLSTQDDFESYLTRQKNTLETQRIVEAFVRKSPKGILSFTRAETY</sequence>
<keyword evidence="3" id="KW-0378">Hydrolase</keyword>
<evidence type="ECO:0000256" key="7">
    <source>
        <dbReference type="ARBA" id="ARBA00025483"/>
    </source>
</evidence>
<keyword evidence="5" id="KW-0234">DNA repair</keyword>
<proteinExistence type="predicted"/>
<evidence type="ECO:0000256" key="5">
    <source>
        <dbReference type="ARBA" id="ARBA00023204"/>
    </source>
</evidence>
<comment type="function">
    <text evidence="7">DNA polymerase III is a complex, multichain enzyme responsible for most of the replicative synthesis in bacteria. The epsilon subunit contain the editing function and is a proofreading 3'-5' exonuclease.</text>
</comment>
<dbReference type="InterPro" id="IPR047296">
    <property type="entry name" value="GIY-YIG_UvrC_Cho"/>
</dbReference>
<dbReference type="EMBL" id="VBUK01000002">
    <property type="protein sequence ID" value="TLF45544.1"/>
    <property type="molecule type" value="Genomic_DNA"/>
</dbReference>
<comment type="caution">
    <text evidence="13">The sequence shown here is derived from an EMBL/GenBank/DDBJ whole genome shotgun (WGS) entry which is preliminary data.</text>
</comment>
<keyword evidence="1" id="KW-0227">DNA damage</keyword>
<keyword evidence="2" id="KW-0228">DNA excision</keyword>
<dbReference type="SUPFAM" id="SSF82771">
    <property type="entry name" value="GIY-YIG endonuclease"/>
    <property type="match status" value="1"/>
</dbReference>
<dbReference type="Gene3D" id="3.40.1440.10">
    <property type="entry name" value="GIY-YIG endonuclease"/>
    <property type="match status" value="1"/>
</dbReference>
<dbReference type="InterPro" id="IPR050066">
    <property type="entry name" value="UvrABC_protein_C"/>
</dbReference>
<organism evidence="13 14">
    <name type="scientific">Maribacter aurantiacus</name>
    <dbReference type="NCBI Taxonomy" id="1882343"/>
    <lineage>
        <taxon>Bacteria</taxon>
        <taxon>Pseudomonadati</taxon>
        <taxon>Bacteroidota</taxon>
        <taxon>Flavobacteriia</taxon>
        <taxon>Flavobacteriales</taxon>
        <taxon>Flavobacteriaceae</taxon>
        <taxon>Maribacter</taxon>
    </lineage>
</organism>